<dbReference type="OrthoDB" id="8686501at2"/>
<dbReference type="InterPro" id="IPR032710">
    <property type="entry name" value="NTF2-like_dom_sf"/>
</dbReference>
<accession>A0A1H2PKJ3</accession>
<dbReference type="Pfam" id="PF13577">
    <property type="entry name" value="SnoaL_4"/>
    <property type="match status" value="1"/>
</dbReference>
<reference evidence="3" key="1">
    <citation type="submission" date="2016-09" db="EMBL/GenBank/DDBJ databases">
        <authorList>
            <person name="Varghese N."/>
            <person name="Submissions S."/>
        </authorList>
    </citation>
    <scope>NUCLEOTIDE SEQUENCE [LARGE SCALE GENOMIC DNA]</scope>
    <source>
        <strain evidence="3">JS23</strain>
    </source>
</reference>
<feature type="domain" description="SnoaL-like" evidence="1">
    <location>
        <begin position="14"/>
        <end position="160"/>
    </location>
</feature>
<proteinExistence type="predicted"/>
<organism evidence="2 3">
    <name type="scientific">Chitinasiproducens palmae</name>
    <dbReference type="NCBI Taxonomy" id="1770053"/>
    <lineage>
        <taxon>Bacteria</taxon>
        <taxon>Pseudomonadati</taxon>
        <taxon>Pseudomonadota</taxon>
        <taxon>Betaproteobacteria</taxon>
        <taxon>Burkholderiales</taxon>
        <taxon>Burkholderiaceae</taxon>
        <taxon>Chitinasiproducens</taxon>
    </lineage>
</organism>
<keyword evidence="3" id="KW-1185">Reference proteome</keyword>
<dbReference type="SUPFAM" id="SSF54427">
    <property type="entry name" value="NTF2-like"/>
    <property type="match status" value="1"/>
</dbReference>
<dbReference type="STRING" id="1770053.SAMN05216551_102159"/>
<dbReference type="EMBL" id="FNLO01000002">
    <property type="protein sequence ID" value="SDV46982.1"/>
    <property type="molecule type" value="Genomic_DNA"/>
</dbReference>
<sequence>MNSSIENLAARLSRLEAESEVRRLFTRYMQLCDVPQQEADFAMQLRALFTGDAVWEGVGDFYADKFGRNEGADQIVAMLLRYLPPTAHFVVNAHLLGSEHIEVDTDASRAVGRWIMQQTSIYVDRAPQTIIARLRIGFAIDAASKSMPDAGTPPQWRITHFQTERMLDANFDAVPRTNLQHVQEPRS</sequence>
<evidence type="ECO:0000313" key="3">
    <source>
        <dbReference type="Proteomes" id="UP000243719"/>
    </source>
</evidence>
<evidence type="ECO:0000259" key="1">
    <source>
        <dbReference type="Pfam" id="PF13577"/>
    </source>
</evidence>
<dbReference type="Gene3D" id="3.10.450.50">
    <property type="match status" value="1"/>
</dbReference>
<dbReference type="Proteomes" id="UP000243719">
    <property type="component" value="Unassembled WGS sequence"/>
</dbReference>
<dbReference type="AlphaFoldDB" id="A0A1H2PKJ3"/>
<name>A0A1H2PKJ3_9BURK</name>
<gene>
    <name evidence="2" type="ORF">SAMN05216551_102159</name>
</gene>
<dbReference type="InterPro" id="IPR037401">
    <property type="entry name" value="SnoaL-like"/>
</dbReference>
<dbReference type="RefSeq" id="WP_091904995.1">
    <property type="nucleotide sequence ID" value="NZ_FNLO01000002.1"/>
</dbReference>
<evidence type="ECO:0000313" key="2">
    <source>
        <dbReference type="EMBL" id="SDV46982.1"/>
    </source>
</evidence>
<protein>
    <submittedName>
        <fullName evidence="2">SnoaL-like domain-containing protein</fullName>
    </submittedName>
</protein>